<name>A0A378KKB0_9GAMM</name>
<proteinExistence type="predicted"/>
<evidence type="ECO:0000313" key="1">
    <source>
        <dbReference type="EMBL" id="STX88375.1"/>
    </source>
</evidence>
<dbReference type="RefSeq" id="WP_115176571.1">
    <property type="nucleotide sequence ID" value="NZ_UGNY01000002.1"/>
</dbReference>
<sequence length="76" mass="8325">MSHYKTITELLGGKGNNDIEETILAPIEDLQEKATVVSAHNPTASNQLAKQKLVTMTEQLKACLTLNDPLNLFMKG</sequence>
<evidence type="ECO:0000313" key="2">
    <source>
        <dbReference type="Proteomes" id="UP000254033"/>
    </source>
</evidence>
<protein>
    <submittedName>
        <fullName evidence="1">Uncharacterized protein</fullName>
    </submittedName>
</protein>
<dbReference type="Proteomes" id="UP000254033">
    <property type="component" value="Unassembled WGS sequence"/>
</dbReference>
<gene>
    <name evidence="1" type="ORF">NCTC11978_03392</name>
</gene>
<accession>A0A378KKB0</accession>
<dbReference type="AlphaFoldDB" id="A0A378KKB0"/>
<reference evidence="1 2" key="1">
    <citation type="submission" date="2018-06" db="EMBL/GenBank/DDBJ databases">
        <authorList>
            <consortium name="Pathogen Informatics"/>
            <person name="Doyle S."/>
        </authorList>
    </citation>
    <scope>NUCLEOTIDE SEQUENCE [LARGE SCALE GENOMIC DNA]</scope>
    <source>
        <strain evidence="1 2">NCTC11978</strain>
    </source>
</reference>
<dbReference type="EMBL" id="UGNY01000002">
    <property type="protein sequence ID" value="STX88375.1"/>
    <property type="molecule type" value="Genomic_DNA"/>
</dbReference>
<organism evidence="1 2">
    <name type="scientific">Legionella feeleii</name>
    <dbReference type="NCBI Taxonomy" id="453"/>
    <lineage>
        <taxon>Bacteria</taxon>
        <taxon>Pseudomonadati</taxon>
        <taxon>Pseudomonadota</taxon>
        <taxon>Gammaproteobacteria</taxon>
        <taxon>Legionellales</taxon>
        <taxon>Legionellaceae</taxon>
        <taxon>Legionella</taxon>
    </lineage>
</organism>